<evidence type="ECO:0000313" key="2">
    <source>
        <dbReference type="EMBL" id="SHL22439.1"/>
    </source>
</evidence>
<dbReference type="STRING" id="1121322.SAMN02745136_04394"/>
<organism evidence="2 3">
    <name type="scientific">Anaerocolumna jejuensis DSM 15929</name>
    <dbReference type="NCBI Taxonomy" id="1121322"/>
    <lineage>
        <taxon>Bacteria</taxon>
        <taxon>Bacillati</taxon>
        <taxon>Bacillota</taxon>
        <taxon>Clostridia</taxon>
        <taxon>Lachnospirales</taxon>
        <taxon>Lachnospiraceae</taxon>
        <taxon>Anaerocolumna</taxon>
    </lineage>
</organism>
<keyword evidence="3" id="KW-1185">Reference proteome</keyword>
<reference evidence="2 3" key="1">
    <citation type="submission" date="2016-11" db="EMBL/GenBank/DDBJ databases">
        <authorList>
            <person name="Jaros S."/>
            <person name="Januszkiewicz K."/>
            <person name="Wedrychowicz H."/>
        </authorList>
    </citation>
    <scope>NUCLEOTIDE SEQUENCE [LARGE SCALE GENOMIC DNA]</scope>
    <source>
        <strain evidence="2 3">DSM 15929</strain>
    </source>
</reference>
<dbReference type="SUPFAM" id="SSF55729">
    <property type="entry name" value="Acyl-CoA N-acyltransferases (Nat)"/>
    <property type="match status" value="1"/>
</dbReference>
<dbReference type="GO" id="GO:0030649">
    <property type="term" value="P:aminoglycoside antibiotic catabolic process"/>
    <property type="evidence" value="ECO:0007669"/>
    <property type="project" value="TreeGrafter"/>
</dbReference>
<dbReference type="Pfam" id="PF13527">
    <property type="entry name" value="Acetyltransf_9"/>
    <property type="match status" value="1"/>
</dbReference>
<dbReference type="RefSeq" id="WP_073279180.1">
    <property type="nucleotide sequence ID" value="NZ_FRAC01000027.1"/>
</dbReference>
<accession>A0A1M6YWL6</accession>
<dbReference type="EMBL" id="FRAC01000027">
    <property type="protein sequence ID" value="SHL22439.1"/>
    <property type="molecule type" value="Genomic_DNA"/>
</dbReference>
<dbReference type="PANTHER" id="PTHR37817:SF1">
    <property type="entry name" value="N-ACETYLTRANSFERASE EIS"/>
    <property type="match status" value="1"/>
</dbReference>
<gene>
    <name evidence="2" type="ORF">SAMN02745136_04394</name>
</gene>
<protein>
    <submittedName>
        <fullName evidence="2">Acetyltransferase (GNAT) domain-containing protein</fullName>
    </submittedName>
</protein>
<dbReference type="Proteomes" id="UP000184386">
    <property type="component" value="Unassembled WGS sequence"/>
</dbReference>
<dbReference type="PANTHER" id="PTHR37817">
    <property type="entry name" value="N-ACETYLTRANSFERASE EIS"/>
    <property type="match status" value="1"/>
</dbReference>
<dbReference type="InterPro" id="IPR000182">
    <property type="entry name" value="GNAT_dom"/>
</dbReference>
<dbReference type="GO" id="GO:0034069">
    <property type="term" value="F:aminoglycoside N-acetyltransferase activity"/>
    <property type="evidence" value="ECO:0007669"/>
    <property type="project" value="TreeGrafter"/>
</dbReference>
<dbReference type="InterPro" id="IPR016181">
    <property type="entry name" value="Acyl_CoA_acyltransferase"/>
</dbReference>
<dbReference type="CDD" id="cd04301">
    <property type="entry name" value="NAT_SF"/>
    <property type="match status" value="1"/>
</dbReference>
<keyword evidence="2" id="KW-0808">Transferase</keyword>
<dbReference type="Gene3D" id="3.40.630.30">
    <property type="match status" value="1"/>
</dbReference>
<dbReference type="PROSITE" id="PS51186">
    <property type="entry name" value="GNAT"/>
    <property type="match status" value="1"/>
</dbReference>
<dbReference type="InterPro" id="IPR051554">
    <property type="entry name" value="Acetyltransferase_Eis"/>
</dbReference>
<dbReference type="OrthoDB" id="2063981at2"/>
<dbReference type="AlphaFoldDB" id="A0A1M6YWL6"/>
<feature type="domain" description="N-acetyltransferase" evidence="1">
    <location>
        <begin position="2"/>
        <end position="156"/>
    </location>
</feature>
<sequence>MSDCRRAKAEEYEDIIDFINYVFSQNECPHDFKKILPKLYGDGKNYAEYHYLITEAGKIKALVCAMPISYQVGKSSIKACCIGMVSVHPYARSKGYMKELMKYVIEEVKAQGCQYIFLGGQRQRYEYFGFEPSGTKVEFTVTKTNIRHCYKELDISSVRLVPLTEEALLHRAYSLYEAQGNKALREKEDFYDILCSWQGKPYAVLLGAEFAGYLCLSQEGAVTELLLDHAEHYPKVLKGLFSFTGAESHSFQAGPLEIDKMNFLMQMAESFQIITCENYLILDWKAVLQAYLEAKAATETLAEGSVILGIGENVWELTVKDNTPFVQTTEKESDLTFTALEATALLFSCPGEYKLAQYGNKLNGDKRNCIKSWFPLPLTALSNDCC</sequence>
<evidence type="ECO:0000313" key="3">
    <source>
        <dbReference type="Proteomes" id="UP000184386"/>
    </source>
</evidence>
<evidence type="ECO:0000259" key="1">
    <source>
        <dbReference type="PROSITE" id="PS51186"/>
    </source>
</evidence>
<name>A0A1M6YWL6_9FIRM</name>
<proteinExistence type="predicted"/>